<name>A0A0P1G7I4_9RHOB</name>
<dbReference type="PANTHER" id="PTHR22617:SF23">
    <property type="entry name" value="CHEMOTAXIS PROTEIN CHEW"/>
    <property type="match status" value="1"/>
</dbReference>
<dbReference type="GO" id="GO:0006935">
    <property type="term" value="P:chemotaxis"/>
    <property type="evidence" value="ECO:0007669"/>
    <property type="project" value="InterPro"/>
</dbReference>
<dbReference type="SUPFAM" id="SSF50341">
    <property type="entry name" value="CheW-like"/>
    <property type="match status" value="1"/>
</dbReference>
<feature type="domain" description="CheW-like" evidence="1">
    <location>
        <begin position="13"/>
        <end position="157"/>
    </location>
</feature>
<gene>
    <name evidence="3" type="primary">cheW_1</name>
    <name evidence="2" type="synonym">cheW_3</name>
    <name evidence="2" type="ORF">TL5118_01116</name>
    <name evidence="3" type="ORF">TL5120_00919</name>
</gene>
<dbReference type="PROSITE" id="PS50851">
    <property type="entry name" value="CHEW"/>
    <property type="match status" value="1"/>
</dbReference>
<dbReference type="PANTHER" id="PTHR22617">
    <property type="entry name" value="CHEMOTAXIS SENSOR HISTIDINE KINASE-RELATED"/>
    <property type="match status" value="1"/>
</dbReference>
<evidence type="ECO:0000313" key="2">
    <source>
        <dbReference type="EMBL" id="CUH65027.1"/>
    </source>
</evidence>
<dbReference type="Proteomes" id="UP000051086">
    <property type="component" value="Unassembled WGS sequence"/>
</dbReference>
<dbReference type="InterPro" id="IPR036061">
    <property type="entry name" value="CheW-like_dom_sf"/>
</dbReference>
<protein>
    <submittedName>
        <fullName evidence="3">Chemotaxis protein CheW</fullName>
    </submittedName>
</protein>
<dbReference type="RefSeq" id="WP_058242454.1">
    <property type="nucleotide sequence ID" value="NZ_CYSB01000023.1"/>
</dbReference>
<dbReference type="Gene3D" id="2.30.30.40">
    <property type="entry name" value="SH3 Domains"/>
    <property type="match status" value="1"/>
</dbReference>
<dbReference type="GO" id="GO:0007165">
    <property type="term" value="P:signal transduction"/>
    <property type="evidence" value="ECO:0007669"/>
    <property type="project" value="InterPro"/>
</dbReference>
<proteinExistence type="predicted"/>
<dbReference type="EMBL" id="CYSC01000016">
    <property type="protein sequence ID" value="CUH71138.1"/>
    <property type="molecule type" value="Genomic_DNA"/>
</dbReference>
<keyword evidence="4" id="KW-1185">Reference proteome</keyword>
<evidence type="ECO:0000313" key="4">
    <source>
        <dbReference type="Proteomes" id="UP000051086"/>
    </source>
</evidence>
<organism evidence="3 5">
    <name type="scientific">Thalassovita autumnalis</name>
    <dbReference type="NCBI Taxonomy" id="2072972"/>
    <lineage>
        <taxon>Bacteria</taxon>
        <taxon>Pseudomonadati</taxon>
        <taxon>Pseudomonadota</taxon>
        <taxon>Alphaproteobacteria</taxon>
        <taxon>Rhodobacterales</taxon>
        <taxon>Roseobacteraceae</taxon>
        <taxon>Thalassovita</taxon>
    </lineage>
</organism>
<dbReference type="EMBL" id="CYSB01000023">
    <property type="protein sequence ID" value="CUH65027.1"/>
    <property type="molecule type" value="Genomic_DNA"/>
</dbReference>
<dbReference type="OrthoDB" id="3291462at2"/>
<dbReference type="Gene3D" id="2.40.50.180">
    <property type="entry name" value="CheA-289, Domain 4"/>
    <property type="match status" value="1"/>
</dbReference>
<accession>A0A0P1G7I4</accession>
<dbReference type="Proteomes" id="UP000051887">
    <property type="component" value="Unassembled WGS sequence"/>
</dbReference>
<reference evidence="2 4" key="1">
    <citation type="submission" date="2015-09" db="EMBL/GenBank/DDBJ databases">
        <authorList>
            <person name="Rodrigo-Torres L."/>
            <person name="Arahal D.R."/>
        </authorList>
    </citation>
    <scope>NUCLEOTIDE SEQUENCE [LARGE SCALE GENOMIC DNA]</scope>
    <source>
        <strain evidence="2 4">CECT 5118</strain>
    </source>
</reference>
<dbReference type="SMART" id="SM00260">
    <property type="entry name" value="CheW"/>
    <property type="match status" value="1"/>
</dbReference>
<evidence type="ECO:0000313" key="5">
    <source>
        <dbReference type="Proteomes" id="UP000051887"/>
    </source>
</evidence>
<evidence type="ECO:0000313" key="3">
    <source>
        <dbReference type="EMBL" id="CUH71138.1"/>
    </source>
</evidence>
<evidence type="ECO:0000259" key="1">
    <source>
        <dbReference type="PROSITE" id="PS50851"/>
    </source>
</evidence>
<sequence length="166" mass="18279">MTLELVTASEDDLKDMVAFEMGGELLVVPTRILREVLEPPKLTRVPLAGPYSAGLINVRGVVLPVTDLRPLFEMEQKPFDIDTRVLVLELALEEGTMTIGVIAEKVHAVLALDPESIQKVPSVGTRWPQGAIKGIGRWKDRFVNLIDVEKIAETYLGAVPTDESLH</sequence>
<dbReference type="Pfam" id="PF01584">
    <property type="entry name" value="CheW"/>
    <property type="match status" value="1"/>
</dbReference>
<dbReference type="InterPro" id="IPR039315">
    <property type="entry name" value="CheW"/>
</dbReference>
<dbReference type="AlphaFoldDB" id="A0A0P1G7I4"/>
<dbReference type="InterPro" id="IPR002545">
    <property type="entry name" value="CheW-lke_dom"/>
</dbReference>
<reference evidence="3 5" key="2">
    <citation type="submission" date="2015-09" db="EMBL/GenBank/DDBJ databases">
        <authorList>
            <consortium name="Swine Surveillance"/>
        </authorList>
    </citation>
    <scope>NUCLEOTIDE SEQUENCE [LARGE SCALE GENOMIC DNA]</scope>
    <source>
        <strain evidence="3 5">5120</strain>
    </source>
</reference>
<dbReference type="GO" id="GO:0005829">
    <property type="term" value="C:cytosol"/>
    <property type="evidence" value="ECO:0007669"/>
    <property type="project" value="TreeGrafter"/>
</dbReference>